<accession>A0AAD9PKZ8</accession>
<name>A0AAD9PKZ8_9APIC</name>
<keyword evidence="2" id="KW-1185">Reference proteome</keyword>
<gene>
    <name evidence="1" type="ORF">BdWA1_001738</name>
</gene>
<dbReference type="RefSeq" id="XP_067803333.1">
    <property type="nucleotide sequence ID" value="XM_067946769.1"/>
</dbReference>
<dbReference type="GeneID" id="94336036"/>
<organism evidence="1 2">
    <name type="scientific">Babesia duncani</name>
    <dbReference type="NCBI Taxonomy" id="323732"/>
    <lineage>
        <taxon>Eukaryota</taxon>
        <taxon>Sar</taxon>
        <taxon>Alveolata</taxon>
        <taxon>Apicomplexa</taxon>
        <taxon>Aconoidasida</taxon>
        <taxon>Piroplasmida</taxon>
        <taxon>Babesiidae</taxon>
        <taxon>Babesia</taxon>
    </lineage>
</organism>
<comment type="caution">
    <text evidence="1">The sequence shown here is derived from an EMBL/GenBank/DDBJ whole genome shotgun (WGS) entry which is preliminary data.</text>
</comment>
<dbReference type="Proteomes" id="UP001214638">
    <property type="component" value="Unassembled WGS sequence"/>
</dbReference>
<evidence type="ECO:0000313" key="2">
    <source>
        <dbReference type="Proteomes" id="UP001214638"/>
    </source>
</evidence>
<proteinExistence type="predicted"/>
<protein>
    <submittedName>
        <fullName evidence="1">Uncharacterized protein</fullName>
    </submittedName>
</protein>
<dbReference type="EMBL" id="JALLKP010000002">
    <property type="protein sequence ID" value="KAK2196491.1"/>
    <property type="molecule type" value="Genomic_DNA"/>
</dbReference>
<dbReference type="KEGG" id="bdw:94336036"/>
<sequence length="109" mass="12497">MRQVRNALVVFAALAILTRLEAFRIRYGRERSRILKLKKRKGVFTERLDNLLKTRGHGTFLIFAHEQELNQESTENSTLDPTESLAELVPPASKFPAPIATVRKEETHL</sequence>
<dbReference type="AlphaFoldDB" id="A0AAD9PKZ8"/>
<reference evidence="1" key="1">
    <citation type="journal article" date="2023" name="Nat. Microbiol.">
        <title>Babesia duncani multi-omics identifies virulence factors and drug targets.</title>
        <authorList>
            <person name="Singh P."/>
            <person name="Lonardi S."/>
            <person name="Liang Q."/>
            <person name="Vydyam P."/>
            <person name="Khabirova E."/>
            <person name="Fang T."/>
            <person name="Gihaz S."/>
            <person name="Thekkiniath J."/>
            <person name="Munshi M."/>
            <person name="Abel S."/>
            <person name="Ciampossin L."/>
            <person name="Batugedara G."/>
            <person name="Gupta M."/>
            <person name="Lu X.M."/>
            <person name="Lenz T."/>
            <person name="Chakravarty S."/>
            <person name="Cornillot E."/>
            <person name="Hu Y."/>
            <person name="Ma W."/>
            <person name="Gonzalez L.M."/>
            <person name="Sanchez S."/>
            <person name="Estrada K."/>
            <person name="Sanchez-Flores A."/>
            <person name="Montero E."/>
            <person name="Harb O.S."/>
            <person name="Le Roch K.G."/>
            <person name="Mamoun C.B."/>
        </authorList>
    </citation>
    <scope>NUCLEOTIDE SEQUENCE</scope>
    <source>
        <strain evidence="1">WA1</strain>
    </source>
</reference>
<evidence type="ECO:0000313" key="1">
    <source>
        <dbReference type="EMBL" id="KAK2196491.1"/>
    </source>
</evidence>